<dbReference type="InterPro" id="IPR041562">
    <property type="entry name" value="MCM_lid"/>
</dbReference>
<evidence type="ECO:0000256" key="5">
    <source>
        <dbReference type="ARBA" id="ARBA00023125"/>
    </source>
</evidence>
<name>A0A9N9ID63_9GLOM</name>
<gene>
    <name evidence="8" type="ORF">FCALED_LOCUS15045</name>
</gene>
<dbReference type="OrthoDB" id="7462577at2759"/>
<dbReference type="PANTHER" id="PTHR11630">
    <property type="entry name" value="DNA REPLICATION LICENSING FACTOR MCM FAMILY MEMBER"/>
    <property type="match status" value="1"/>
</dbReference>
<dbReference type="InterPro" id="IPR027417">
    <property type="entry name" value="P-loop_NTPase"/>
</dbReference>
<dbReference type="GO" id="GO:0003697">
    <property type="term" value="F:single-stranded DNA binding"/>
    <property type="evidence" value="ECO:0007669"/>
    <property type="project" value="TreeGrafter"/>
</dbReference>
<dbReference type="SUPFAM" id="SSF52540">
    <property type="entry name" value="P-loop containing nucleoside triphosphate hydrolases"/>
    <property type="match status" value="1"/>
</dbReference>
<evidence type="ECO:0000256" key="3">
    <source>
        <dbReference type="ARBA" id="ARBA00022741"/>
    </source>
</evidence>
<dbReference type="GO" id="GO:0006310">
    <property type="term" value="P:DNA recombination"/>
    <property type="evidence" value="ECO:0007669"/>
    <property type="project" value="UniProtKB-ARBA"/>
</dbReference>
<protein>
    <submittedName>
        <fullName evidence="8">11123_t:CDS:1</fullName>
    </submittedName>
</protein>
<dbReference type="Pfam" id="PF17855">
    <property type="entry name" value="MCM_lid"/>
    <property type="match status" value="1"/>
</dbReference>
<reference evidence="8" key="1">
    <citation type="submission" date="2021-06" db="EMBL/GenBank/DDBJ databases">
        <authorList>
            <person name="Kallberg Y."/>
            <person name="Tangrot J."/>
            <person name="Rosling A."/>
        </authorList>
    </citation>
    <scope>NUCLEOTIDE SEQUENCE</scope>
    <source>
        <strain evidence="8">UK204</strain>
    </source>
</reference>
<dbReference type="InterPro" id="IPR056875">
    <property type="entry name" value="MCM8/REC_WHD"/>
</dbReference>
<dbReference type="GO" id="GO:0005524">
    <property type="term" value="F:ATP binding"/>
    <property type="evidence" value="ECO:0007669"/>
    <property type="project" value="UniProtKB-KW"/>
</dbReference>
<dbReference type="PANTHER" id="PTHR11630:SF47">
    <property type="entry name" value="DNA HELICASE MCM8"/>
    <property type="match status" value="1"/>
</dbReference>
<evidence type="ECO:0000259" key="7">
    <source>
        <dbReference type="PROSITE" id="PS50051"/>
    </source>
</evidence>
<dbReference type="GO" id="GO:0042555">
    <property type="term" value="C:MCM complex"/>
    <property type="evidence" value="ECO:0007669"/>
    <property type="project" value="TreeGrafter"/>
</dbReference>
<feature type="non-terminal residue" evidence="8">
    <location>
        <position position="1"/>
    </location>
</feature>
<feature type="domain" description="MCM C-terminal AAA(+) ATPase" evidence="7">
    <location>
        <begin position="9"/>
        <end position="54"/>
    </location>
</feature>
<comment type="subcellular location">
    <subcellularLocation>
        <location evidence="1">Nucleus</location>
    </subcellularLocation>
</comment>
<evidence type="ECO:0000256" key="1">
    <source>
        <dbReference type="ARBA" id="ARBA00004123"/>
    </source>
</evidence>
<dbReference type="GO" id="GO:0017116">
    <property type="term" value="F:single-stranded DNA helicase activity"/>
    <property type="evidence" value="ECO:0007669"/>
    <property type="project" value="TreeGrafter"/>
</dbReference>
<proteinExistence type="inferred from homology"/>
<accession>A0A9N9ID63</accession>
<dbReference type="InterPro" id="IPR001208">
    <property type="entry name" value="MCM_dom"/>
</dbReference>
<comment type="caution">
    <text evidence="8">The sequence shown here is derived from an EMBL/GenBank/DDBJ whole genome shotgun (WGS) entry which is preliminary data.</text>
</comment>
<dbReference type="EMBL" id="CAJVPQ010012538">
    <property type="protein sequence ID" value="CAG8732044.1"/>
    <property type="molecule type" value="Genomic_DNA"/>
</dbReference>
<keyword evidence="3" id="KW-0547">Nucleotide-binding</keyword>
<dbReference type="Proteomes" id="UP000789570">
    <property type="component" value="Unassembled WGS sequence"/>
</dbReference>
<dbReference type="AlphaFoldDB" id="A0A9N9ID63"/>
<evidence type="ECO:0000313" key="8">
    <source>
        <dbReference type="EMBL" id="CAG8732044.1"/>
    </source>
</evidence>
<keyword evidence="4" id="KW-0067">ATP-binding</keyword>
<organism evidence="8 9">
    <name type="scientific">Funneliformis caledonium</name>
    <dbReference type="NCBI Taxonomy" id="1117310"/>
    <lineage>
        <taxon>Eukaryota</taxon>
        <taxon>Fungi</taxon>
        <taxon>Fungi incertae sedis</taxon>
        <taxon>Mucoromycota</taxon>
        <taxon>Glomeromycotina</taxon>
        <taxon>Glomeromycetes</taxon>
        <taxon>Glomerales</taxon>
        <taxon>Glomeraceae</taxon>
        <taxon>Funneliformis</taxon>
    </lineage>
</organism>
<dbReference type="PROSITE" id="PS50051">
    <property type="entry name" value="MCM_2"/>
    <property type="match status" value="1"/>
</dbReference>
<dbReference type="Pfam" id="PF25051">
    <property type="entry name" value="WHD_MCM8"/>
    <property type="match status" value="1"/>
</dbReference>
<dbReference type="Gene3D" id="3.40.50.300">
    <property type="entry name" value="P-loop containing nucleotide triphosphate hydrolases"/>
    <property type="match status" value="1"/>
</dbReference>
<evidence type="ECO:0000256" key="6">
    <source>
        <dbReference type="ARBA" id="ARBA00023242"/>
    </source>
</evidence>
<dbReference type="CDD" id="cd22247">
    <property type="entry name" value="MCM8_WHD"/>
    <property type="match status" value="1"/>
</dbReference>
<evidence type="ECO:0000313" key="9">
    <source>
        <dbReference type="Proteomes" id="UP000789570"/>
    </source>
</evidence>
<evidence type="ECO:0000256" key="4">
    <source>
        <dbReference type="ARBA" id="ARBA00022840"/>
    </source>
</evidence>
<keyword evidence="9" id="KW-1185">Reference proteome</keyword>
<keyword evidence="6" id="KW-0539">Nucleus</keyword>
<dbReference type="GO" id="GO:0005634">
    <property type="term" value="C:nucleus"/>
    <property type="evidence" value="ECO:0007669"/>
    <property type="project" value="UniProtKB-SubCell"/>
</dbReference>
<evidence type="ECO:0000256" key="2">
    <source>
        <dbReference type="ARBA" id="ARBA00008010"/>
    </source>
</evidence>
<dbReference type="Pfam" id="PF00493">
    <property type="entry name" value="MCM"/>
    <property type="match status" value="1"/>
</dbReference>
<comment type="similarity">
    <text evidence="2">Belongs to the MCM family.</text>
</comment>
<dbReference type="InterPro" id="IPR031327">
    <property type="entry name" value="MCM"/>
</dbReference>
<sequence>SSGQSGQWGGRYNKDKTLSKNLKISNNMLSTFDLIFLLLDIPDEEMDNYRAERVISANPELFLVDISQSHDIPSSDLFPLEFLQKYIAYAHRYVYPRLSEEARKIIKLSYIMMKHKYLSMDQTSITIRQLETMIKLAQARARMELRDLVLCSDVEDAVEIIFIGELKRQGNSKGSDLFSIQEMRKIATENNIQFDNFQGFIDYINEQNLLLKKGPGTFQLRS</sequence>
<keyword evidence="5" id="KW-0238">DNA-binding</keyword>